<gene>
    <name evidence="7" type="ORF">AQPW35_19620</name>
</gene>
<dbReference type="Proteomes" id="UP000301751">
    <property type="component" value="Unassembled WGS sequence"/>
</dbReference>
<name>A0A480AN17_9BURK</name>
<dbReference type="InterPro" id="IPR036866">
    <property type="entry name" value="RibonucZ/Hydroxyglut_hydro"/>
</dbReference>
<feature type="signal peptide" evidence="5">
    <location>
        <begin position="1"/>
        <end position="21"/>
    </location>
</feature>
<feature type="chain" id="PRO_5019820193" description="Metallo-beta-lactamase domain-containing protein" evidence="5">
    <location>
        <begin position="22"/>
        <end position="464"/>
    </location>
</feature>
<dbReference type="PANTHER" id="PTHR46233">
    <property type="entry name" value="HYDROXYACYLGLUTATHIONE HYDROLASE GLOC"/>
    <property type="match status" value="1"/>
</dbReference>
<evidence type="ECO:0000313" key="8">
    <source>
        <dbReference type="Proteomes" id="UP000301751"/>
    </source>
</evidence>
<keyword evidence="3" id="KW-0378">Hydrolase</keyword>
<evidence type="ECO:0000259" key="6">
    <source>
        <dbReference type="SMART" id="SM00849"/>
    </source>
</evidence>
<keyword evidence="8" id="KW-1185">Reference proteome</keyword>
<dbReference type="AlphaFoldDB" id="A0A480AN17"/>
<evidence type="ECO:0000256" key="4">
    <source>
        <dbReference type="ARBA" id="ARBA00022833"/>
    </source>
</evidence>
<reference evidence="8" key="1">
    <citation type="submission" date="2019-03" db="EMBL/GenBank/DDBJ databases">
        <title>Aquabacterium pictum sp.nov., the first bacteriochlorophyll a-containing freshwater bacterium in the genus Aquabacterium of the class Betaproteobacteria.</title>
        <authorList>
            <person name="Hirose S."/>
            <person name="Tank M."/>
            <person name="Hara E."/>
            <person name="Tamaki H."/>
            <person name="Takaichi S."/>
            <person name="Haruta S."/>
            <person name="Hanada S."/>
        </authorList>
    </citation>
    <scope>NUCLEOTIDE SEQUENCE [LARGE SCALE GENOMIC DNA]</scope>
    <source>
        <strain evidence="8">W35</strain>
    </source>
</reference>
<dbReference type="GO" id="GO:0016787">
    <property type="term" value="F:hydrolase activity"/>
    <property type="evidence" value="ECO:0007669"/>
    <property type="project" value="UniProtKB-KW"/>
</dbReference>
<evidence type="ECO:0000256" key="1">
    <source>
        <dbReference type="ARBA" id="ARBA00001947"/>
    </source>
</evidence>
<dbReference type="SMART" id="SM00849">
    <property type="entry name" value="Lactamase_B"/>
    <property type="match status" value="1"/>
</dbReference>
<organism evidence="7 8">
    <name type="scientific">Pseudaquabacterium pictum</name>
    <dbReference type="NCBI Taxonomy" id="2315236"/>
    <lineage>
        <taxon>Bacteria</taxon>
        <taxon>Pseudomonadati</taxon>
        <taxon>Pseudomonadota</taxon>
        <taxon>Betaproteobacteria</taxon>
        <taxon>Burkholderiales</taxon>
        <taxon>Sphaerotilaceae</taxon>
        <taxon>Pseudaquabacterium</taxon>
    </lineage>
</organism>
<dbReference type="GO" id="GO:0046872">
    <property type="term" value="F:metal ion binding"/>
    <property type="evidence" value="ECO:0007669"/>
    <property type="project" value="UniProtKB-KW"/>
</dbReference>
<comment type="caution">
    <text evidence="7">The sequence shown here is derived from an EMBL/GenBank/DDBJ whole genome shotgun (WGS) entry which is preliminary data.</text>
</comment>
<dbReference type="InterPro" id="IPR051453">
    <property type="entry name" value="MBL_Glyoxalase_II"/>
</dbReference>
<comment type="cofactor">
    <cofactor evidence="1">
        <name>Zn(2+)</name>
        <dbReference type="ChEBI" id="CHEBI:29105"/>
    </cofactor>
</comment>
<dbReference type="Gene3D" id="3.60.15.10">
    <property type="entry name" value="Ribonuclease Z/Hydroxyacylglutathione hydrolase-like"/>
    <property type="match status" value="1"/>
</dbReference>
<sequence>MPHPSIHRLAPAALAAATLLAACGGGGSDFATPFVDSALVLPTAAAPRFTEPPAGTSEYQRHLDTATANAGTEFAGEQRRQWCYSVENVGAPPELQNTTVVPMTRLFDNLYYAGRRWVGVYVLKTANGYFLLDGQNTLADAREITVPGLVAMGIDPASFKAGMPTHGHGDHYNGLKHMQDAYGGPVYIGSADAAALSATNPRNTTAFAGSATNFITTTALPTEVLTPQTITVDGQALTVLSTPGHTPGTVSGILPATIGDKTYKLVYWGGTGTPTTLPLAKQYLDGAERTYQLAKAENVDGTIHTHPFVDGSLAKVDAIRAGTAGGRNPFLIGNASTLRSLSVLRECSAAKVNALDATVVNPVWLTTTVEMVVSSLTSGSGDNHNVSARVRISDPYGPVANAAVTLRLAGTTGTCTATTDSTGVAACGLLTYLPTKGKTLQASFDGTSTAAKVWLGSGASAVLN</sequence>
<keyword evidence="2" id="KW-0479">Metal-binding</keyword>
<evidence type="ECO:0000313" key="7">
    <source>
        <dbReference type="EMBL" id="GCL62881.1"/>
    </source>
</evidence>
<keyword evidence="4" id="KW-0862">Zinc</keyword>
<dbReference type="Pfam" id="PF00753">
    <property type="entry name" value="Lactamase_B"/>
    <property type="match status" value="1"/>
</dbReference>
<protein>
    <recommendedName>
        <fullName evidence="6">Metallo-beta-lactamase domain-containing protein</fullName>
    </recommendedName>
</protein>
<dbReference type="PANTHER" id="PTHR46233:SF3">
    <property type="entry name" value="HYDROXYACYLGLUTATHIONE HYDROLASE GLOC"/>
    <property type="match status" value="1"/>
</dbReference>
<feature type="domain" description="Metallo-beta-lactamase" evidence="6">
    <location>
        <begin position="117"/>
        <end position="306"/>
    </location>
</feature>
<dbReference type="EMBL" id="BJCL01000004">
    <property type="protein sequence ID" value="GCL62881.1"/>
    <property type="molecule type" value="Genomic_DNA"/>
</dbReference>
<keyword evidence="5" id="KW-0732">Signal</keyword>
<evidence type="ECO:0000256" key="2">
    <source>
        <dbReference type="ARBA" id="ARBA00022723"/>
    </source>
</evidence>
<dbReference type="SUPFAM" id="SSF56281">
    <property type="entry name" value="Metallo-hydrolase/oxidoreductase"/>
    <property type="match status" value="1"/>
</dbReference>
<dbReference type="InterPro" id="IPR001279">
    <property type="entry name" value="Metallo-B-lactamas"/>
</dbReference>
<proteinExistence type="predicted"/>
<dbReference type="RefSeq" id="WP_162520737.1">
    <property type="nucleotide sequence ID" value="NZ_BJCL01000004.1"/>
</dbReference>
<evidence type="ECO:0000256" key="5">
    <source>
        <dbReference type="SAM" id="SignalP"/>
    </source>
</evidence>
<evidence type="ECO:0000256" key="3">
    <source>
        <dbReference type="ARBA" id="ARBA00022801"/>
    </source>
</evidence>
<accession>A0A480AN17</accession>